<dbReference type="AlphaFoldDB" id="A0A7N2MVA5"/>
<evidence type="ECO:0000313" key="2">
    <source>
        <dbReference type="EnsemblPlants" id="QL11p005479:mrna"/>
    </source>
</evidence>
<dbReference type="EMBL" id="LRBV02000011">
    <property type="status" value="NOT_ANNOTATED_CDS"/>
    <property type="molecule type" value="Genomic_DNA"/>
</dbReference>
<organism evidence="2 3">
    <name type="scientific">Quercus lobata</name>
    <name type="common">Valley oak</name>
    <dbReference type="NCBI Taxonomy" id="97700"/>
    <lineage>
        <taxon>Eukaryota</taxon>
        <taxon>Viridiplantae</taxon>
        <taxon>Streptophyta</taxon>
        <taxon>Embryophyta</taxon>
        <taxon>Tracheophyta</taxon>
        <taxon>Spermatophyta</taxon>
        <taxon>Magnoliopsida</taxon>
        <taxon>eudicotyledons</taxon>
        <taxon>Gunneridae</taxon>
        <taxon>Pentapetalae</taxon>
        <taxon>rosids</taxon>
        <taxon>fabids</taxon>
        <taxon>Fagales</taxon>
        <taxon>Fagaceae</taxon>
        <taxon>Quercus</taxon>
    </lineage>
</organism>
<evidence type="ECO:0000256" key="1">
    <source>
        <dbReference type="SAM" id="Phobius"/>
    </source>
</evidence>
<name>A0A7N2MVA5_QUELO</name>
<proteinExistence type="predicted"/>
<protein>
    <submittedName>
        <fullName evidence="2">Uncharacterized protein</fullName>
    </submittedName>
</protein>
<dbReference type="EnsemblPlants" id="QL11p005479:mrna">
    <property type="protein sequence ID" value="QL11p005479:mrna"/>
    <property type="gene ID" value="QL11p005479"/>
</dbReference>
<keyword evidence="1" id="KW-1133">Transmembrane helix</keyword>
<dbReference type="Proteomes" id="UP000594261">
    <property type="component" value="Chromosome 11"/>
</dbReference>
<accession>A0A7N2MVA5</accession>
<feature type="transmembrane region" description="Helical" evidence="1">
    <location>
        <begin position="20"/>
        <end position="44"/>
    </location>
</feature>
<sequence>MSGGCFSTIRCAVKGWYNYYIYFSTSALFISGLVLSHSFAEYAVVSTLIDYLTGNWEEQHLPKAVAIIKFQDGVATVLAVVLAYVADSCIGRVNMIVFTTISYVSCSSLHDCSPSSILGTCVASGGLKSRVTREAQP</sequence>
<dbReference type="Gramene" id="QL11p005479:mrna">
    <property type="protein sequence ID" value="QL11p005479:mrna"/>
    <property type="gene ID" value="QL11p005479"/>
</dbReference>
<keyword evidence="1" id="KW-0812">Transmembrane</keyword>
<feature type="transmembrane region" description="Helical" evidence="1">
    <location>
        <begin position="64"/>
        <end position="86"/>
    </location>
</feature>
<keyword evidence="3" id="KW-1185">Reference proteome</keyword>
<dbReference type="InterPro" id="IPR036259">
    <property type="entry name" value="MFS_trans_sf"/>
</dbReference>
<reference evidence="2 3" key="1">
    <citation type="journal article" date="2016" name="G3 (Bethesda)">
        <title>First Draft Assembly and Annotation of the Genome of a California Endemic Oak Quercus lobata Nee (Fagaceae).</title>
        <authorList>
            <person name="Sork V.L."/>
            <person name="Fitz-Gibbon S.T."/>
            <person name="Puiu D."/>
            <person name="Crepeau M."/>
            <person name="Gugger P.F."/>
            <person name="Sherman R."/>
            <person name="Stevens K."/>
            <person name="Langley C.H."/>
            <person name="Pellegrini M."/>
            <person name="Salzberg S.L."/>
        </authorList>
    </citation>
    <scope>NUCLEOTIDE SEQUENCE [LARGE SCALE GENOMIC DNA]</scope>
    <source>
        <strain evidence="2 3">cv. SW786</strain>
    </source>
</reference>
<dbReference type="InParanoid" id="A0A7N2MVA5"/>
<dbReference type="Gene3D" id="1.20.1250.20">
    <property type="entry name" value="MFS general substrate transporter like domains"/>
    <property type="match status" value="1"/>
</dbReference>
<reference evidence="2" key="2">
    <citation type="submission" date="2021-01" db="UniProtKB">
        <authorList>
            <consortium name="EnsemblPlants"/>
        </authorList>
    </citation>
    <scope>IDENTIFICATION</scope>
</reference>
<evidence type="ECO:0000313" key="3">
    <source>
        <dbReference type="Proteomes" id="UP000594261"/>
    </source>
</evidence>
<keyword evidence="1" id="KW-0472">Membrane</keyword>
<dbReference type="OMA" id="TIRCAVK"/>